<feature type="transmembrane region" description="Helical" evidence="13">
    <location>
        <begin position="69"/>
        <end position="90"/>
    </location>
</feature>
<dbReference type="AlphaFoldDB" id="A0A1I0XUU3"/>
<comment type="subcellular location">
    <subcellularLocation>
        <location evidence="1">Cell inner membrane</location>
        <topology evidence="1">Multi-pass membrane protein</topology>
    </subcellularLocation>
</comment>
<protein>
    <submittedName>
        <fullName evidence="14">Trk system potassium uptake protein TrkH</fullName>
    </submittedName>
</protein>
<reference evidence="14 15" key="1">
    <citation type="submission" date="2016-10" db="EMBL/GenBank/DDBJ databases">
        <authorList>
            <person name="de Groot N.N."/>
        </authorList>
    </citation>
    <scope>NUCLEOTIDE SEQUENCE [LARGE SCALE GENOMIC DNA]</scope>
    <source>
        <strain evidence="14 15">DSM 5522</strain>
    </source>
</reference>
<comment type="similarity">
    <text evidence="2">Belongs to the TrkH potassium transport family.</text>
</comment>
<feature type="binding site" evidence="12">
    <location>
        <position position="430"/>
    </location>
    <ligand>
        <name>K(+)</name>
        <dbReference type="ChEBI" id="CHEBI:29103"/>
    </ligand>
</feature>
<evidence type="ECO:0000256" key="1">
    <source>
        <dbReference type="ARBA" id="ARBA00004429"/>
    </source>
</evidence>
<evidence type="ECO:0000256" key="12">
    <source>
        <dbReference type="PIRSR" id="PIRSR006247-1"/>
    </source>
</evidence>
<evidence type="ECO:0000256" key="5">
    <source>
        <dbReference type="ARBA" id="ARBA00022519"/>
    </source>
</evidence>
<keyword evidence="10" id="KW-0406">Ion transport</keyword>
<keyword evidence="5" id="KW-0997">Cell inner membrane</keyword>
<dbReference type="Pfam" id="PF02386">
    <property type="entry name" value="TrkH"/>
    <property type="match status" value="1"/>
</dbReference>
<evidence type="ECO:0000256" key="6">
    <source>
        <dbReference type="ARBA" id="ARBA00022538"/>
    </source>
</evidence>
<keyword evidence="12" id="KW-0479">Metal-binding</keyword>
<dbReference type="PANTHER" id="PTHR32024">
    <property type="entry name" value="TRK SYSTEM POTASSIUM UPTAKE PROTEIN TRKG-RELATED"/>
    <property type="match status" value="1"/>
</dbReference>
<dbReference type="InterPro" id="IPR004772">
    <property type="entry name" value="TrkH"/>
</dbReference>
<dbReference type="STRING" id="1120918.SAMN05216249_107113"/>
<dbReference type="PIRSF" id="PIRSF006247">
    <property type="entry name" value="TrkH"/>
    <property type="match status" value="1"/>
</dbReference>
<feature type="transmembrane region" description="Helical" evidence="13">
    <location>
        <begin position="7"/>
        <end position="31"/>
    </location>
</feature>
<feature type="transmembrane region" description="Helical" evidence="13">
    <location>
        <begin position="181"/>
        <end position="206"/>
    </location>
</feature>
<feature type="binding site" evidence="12">
    <location>
        <position position="312"/>
    </location>
    <ligand>
        <name>K(+)</name>
        <dbReference type="ChEBI" id="CHEBI:29103"/>
    </ligand>
</feature>
<dbReference type="GO" id="GO:0046872">
    <property type="term" value="F:metal ion binding"/>
    <property type="evidence" value="ECO:0007669"/>
    <property type="project" value="UniProtKB-KW"/>
</dbReference>
<evidence type="ECO:0000256" key="8">
    <source>
        <dbReference type="ARBA" id="ARBA00022958"/>
    </source>
</evidence>
<accession>A0A1I0XUU3</accession>
<keyword evidence="4" id="KW-1003">Cell membrane</keyword>
<evidence type="ECO:0000256" key="9">
    <source>
        <dbReference type="ARBA" id="ARBA00022989"/>
    </source>
</evidence>
<organism evidence="14 15">
    <name type="scientific">Acetitomaculum ruminis DSM 5522</name>
    <dbReference type="NCBI Taxonomy" id="1120918"/>
    <lineage>
        <taxon>Bacteria</taxon>
        <taxon>Bacillati</taxon>
        <taxon>Bacillota</taxon>
        <taxon>Clostridia</taxon>
        <taxon>Lachnospirales</taxon>
        <taxon>Lachnospiraceae</taxon>
        <taxon>Acetitomaculum</taxon>
    </lineage>
</organism>
<keyword evidence="6" id="KW-0633">Potassium transport</keyword>
<evidence type="ECO:0000256" key="10">
    <source>
        <dbReference type="ARBA" id="ARBA00023065"/>
    </source>
</evidence>
<evidence type="ECO:0000256" key="11">
    <source>
        <dbReference type="ARBA" id="ARBA00023136"/>
    </source>
</evidence>
<keyword evidence="8 12" id="KW-0630">Potassium</keyword>
<feature type="transmembrane region" description="Helical" evidence="13">
    <location>
        <begin position="132"/>
        <end position="150"/>
    </location>
</feature>
<feature type="transmembrane region" description="Helical" evidence="13">
    <location>
        <begin position="453"/>
        <end position="473"/>
    </location>
</feature>
<evidence type="ECO:0000256" key="13">
    <source>
        <dbReference type="SAM" id="Phobius"/>
    </source>
</evidence>
<feature type="transmembrane region" description="Helical" evidence="13">
    <location>
        <begin position="235"/>
        <end position="258"/>
    </location>
</feature>
<evidence type="ECO:0000256" key="2">
    <source>
        <dbReference type="ARBA" id="ARBA00009137"/>
    </source>
</evidence>
<gene>
    <name evidence="14" type="ORF">SAMN05216249_107113</name>
</gene>
<keyword evidence="9 13" id="KW-1133">Transmembrane helix</keyword>
<feature type="transmembrane region" description="Helical" evidence="13">
    <location>
        <begin position="270"/>
        <end position="292"/>
    </location>
</feature>
<evidence type="ECO:0000313" key="14">
    <source>
        <dbReference type="EMBL" id="SFB03743.1"/>
    </source>
</evidence>
<feature type="binding site" evidence="12">
    <location>
        <position position="111"/>
    </location>
    <ligand>
        <name>K(+)</name>
        <dbReference type="ChEBI" id="CHEBI:29103"/>
    </ligand>
</feature>
<keyword evidence="7 13" id="KW-0812">Transmembrane</keyword>
<keyword evidence="3" id="KW-0813">Transport</keyword>
<sequence length="480" mass="53388">MNIYAILYIIGLVLNFEGAFLLLPCITAAVFRETQGFAYLVTMAICFVIGLPMMILADKKKKEFYSKEGFSAVAICWFIIGIFGALPFWFTHEIPNYVDALFETFSGLTTTGASILNDVEALSKCSLLWRSFTHWIGGMGVFVFVLAVFPKTAGNNIHLMRAESPGPQVNKLVPHLRDTALILYMIYTFLTIFEIILLIIFGMPIYDSICTSFGTAGTGGFGIKNDSLGGYSVQLQAIVTVFMVLFGVNFSFYYLIVAKKLRDALRMEEVRIYLAIIIVSVAAISINIAHMFSNIFEAIHHSFFQVASIITTTGFSTCDFDTWPIFSKTILVLLMFVGACAGSTGGGIKVSRIVVGIKVSIKAVKSYVHPRSVTSVRLDGRVINDDTERMISVYTVIYALIFMVSMILISFFDNFDFTTNFTAIAATFNNIGPGLEKVGPTCNFSIFTDFSKVVMMFDMLFGRLEIFPILVMLSPRTWRC</sequence>
<dbReference type="EMBL" id="FOJY01000007">
    <property type="protein sequence ID" value="SFB03743.1"/>
    <property type="molecule type" value="Genomic_DNA"/>
</dbReference>
<keyword evidence="15" id="KW-1185">Reference proteome</keyword>
<evidence type="ECO:0000256" key="7">
    <source>
        <dbReference type="ARBA" id="ARBA00022692"/>
    </source>
</evidence>
<dbReference type="GO" id="GO:0005886">
    <property type="term" value="C:plasma membrane"/>
    <property type="evidence" value="ECO:0007669"/>
    <property type="project" value="UniProtKB-SubCell"/>
</dbReference>
<evidence type="ECO:0000313" key="15">
    <source>
        <dbReference type="Proteomes" id="UP000198838"/>
    </source>
</evidence>
<dbReference type="Proteomes" id="UP000198838">
    <property type="component" value="Unassembled WGS sequence"/>
</dbReference>
<name>A0A1I0XUU3_9FIRM</name>
<proteinExistence type="inferred from homology"/>
<feature type="binding site" evidence="12">
    <location>
        <position position="219"/>
    </location>
    <ligand>
        <name>K(+)</name>
        <dbReference type="ChEBI" id="CHEBI:29103"/>
    </ligand>
</feature>
<feature type="binding site" evidence="12">
    <location>
        <position position="313"/>
    </location>
    <ligand>
        <name>K(+)</name>
        <dbReference type="ChEBI" id="CHEBI:29103"/>
    </ligand>
</feature>
<feature type="transmembrane region" description="Helical" evidence="13">
    <location>
        <begin position="330"/>
        <end position="348"/>
    </location>
</feature>
<evidence type="ECO:0000256" key="4">
    <source>
        <dbReference type="ARBA" id="ARBA00022475"/>
    </source>
</evidence>
<feature type="transmembrane region" description="Helical" evidence="13">
    <location>
        <begin position="37"/>
        <end position="57"/>
    </location>
</feature>
<keyword evidence="11 13" id="KW-0472">Membrane</keyword>
<dbReference type="RefSeq" id="WP_092871834.1">
    <property type="nucleotide sequence ID" value="NZ_FOJY01000007.1"/>
</dbReference>
<evidence type="ECO:0000256" key="3">
    <source>
        <dbReference type="ARBA" id="ARBA00022448"/>
    </source>
</evidence>
<dbReference type="GO" id="GO:0015379">
    <property type="term" value="F:potassium:chloride symporter activity"/>
    <property type="evidence" value="ECO:0007669"/>
    <property type="project" value="InterPro"/>
</dbReference>
<dbReference type="OrthoDB" id="9810952at2"/>
<dbReference type="PANTHER" id="PTHR32024:SF2">
    <property type="entry name" value="TRK SYSTEM POTASSIUM UPTAKE PROTEIN TRKG-RELATED"/>
    <property type="match status" value="1"/>
</dbReference>
<feature type="binding site" evidence="12">
    <location>
        <position position="110"/>
    </location>
    <ligand>
        <name>K(+)</name>
        <dbReference type="ChEBI" id="CHEBI:29103"/>
    </ligand>
</feature>
<dbReference type="InterPro" id="IPR003445">
    <property type="entry name" value="Cat_transpt"/>
</dbReference>
<feature type="transmembrane region" description="Helical" evidence="13">
    <location>
        <begin position="391"/>
        <end position="412"/>
    </location>
</feature>